<dbReference type="PIRSF" id="PIRSF000350">
    <property type="entry name" value="Mercury_reductase_MerA"/>
    <property type="match status" value="1"/>
</dbReference>
<sequence length="485" mass="52242">MSAQKNDYDVIVIGAGPAGYVAATRATQLGLKTACIDNWETKNTTPCLGGNYVNGGCISAIALLESAKLFHLVSHGISEHGISADNIQADIPRMQKRKEDIVSLLNQQVNKIFIENKVDTIKANAQLINPNRVEIIPFSKQSSKSDKLPKIITADKIILAAGSSPIELAFAQIDNEFILDVKTALDLQSAPKTLGIIGAGAIGIQLAGIWNKLGTKVVLLEAQESFMNMADQEISDEAFKLYSQQGMDIRLCARVISTSIEKNQVNVEYEDSQGRHQCSFEKLVVASGRKPNTETLIAASADLLLDEDGFVHVDENCCSTLPGVYAIGDLTLSGPMLAHKGIEEGIFVAEFIAEQHSPINYHTIPNVIYTDPEIAWVGQTEQDLLARGENIKTSIFPFNATSRSQIKGTTSGMVKMIMQADSEVILGVHIIGALASELIAEAVLAMEFSATAEDLARTIHAHPTISEAIHEGALALSGRSLHVSI</sequence>
<evidence type="ECO:0000256" key="6">
    <source>
        <dbReference type="ARBA" id="ARBA00022630"/>
    </source>
</evidence>
<dbReference type="GO" id="GO:0050660">
    <property type="term" value="F:flavin adenine dinucleotide binding"/>
    <property type="evidence" value="ECO:0007669"/>
    <property type="project" value="InterPro"/>
</dbReference>
<dbReference type="Gene3D" id="3.30.390.30">
    <property type="match status" value="1"/>
</dbReference>
<evidence type="ECO:0000313" key="17">
    <source>
        <dbReference type="Proteomes" id="UP000537890"/>
    </source>
</evidence>
<dbReference type="PANTHER" id="PTHR22912:SF224">
    <property type="entry name" value="DIHYDROLIPOYL DEHYDROGENASE"/>
    <property type="match status" value="1"/>
</dbReference>
<evidence type="ECO:0000256" key="9">
    <source>
        <dbReference type="ARBA" id="ARBA00023027"/>
    </source>
</evidence>
<reference evidence="16 17" key="1">
    <citation type="submission" date="2020-05" db="EMBL/GenBank/DDBJ databases">
        <title>Horizontal transmission and recombination maintain forever young bacterial symbiont genomes.</title>
        <authorList>
            <person name="Russell S.L."/>
            <person name="Pepper-Tunick E."/>
            <person name="Svedberg J."/>
            <person name="Byrne A."/>
            <person name="Ruelas Castillo J."/>
            <person name="Vollmers C."/>
            <person name="Beinart R.A."/>
            <person name="Corbett-Detig R."/>
        </authorList>
    </citation>
    <scope>NUCLEOTIDE SEQUENCE [LARGE SCALE GENOMIC DNA]</scope>
    <source>
        <strain evidence="16">4727-3</strain>
    </source>
</reference>
<dbReference type="InterPro" id="IPR016156">
    <property type="entry name" value="FAD/NAD-linked_Rdtase_dimer_sf"/>
</dbReference>
<evidence type="ECO:0000256" key="4">
    <source>
        <dbReference type="ARBA" id="ARBA00016961"/>
    </source>
</evidence>
<protein>
    <recommendedName>
        <fullName evidence="4 13">Dihydrolipoyl dehydrogenase</fullName>
        <ecNumber evidence="3 13">1.8.1.4</ecNumber>
    </recommendedName>
</protein>
<dbReference type="Pfam" id="PF02852">
    <property type="entry name" value="Pyr_redox_dim"/>
    <property type="match status" value="1"/>
</dbReference>
<feature type="binding site" evidence="12">
    <location>
        <begin position="336"/>
        <end position="339"/>
    </location>
    <ligand>
        <name>FAD</name>
        <dbReference type="ChEBI" id="CHEBI:57692"/>
    </ligand>
</feature>
<dbReference type="InterPro" id="IPR004099">
    <property type="entry name" value="Pyr_nucl-diS_OxRdtase_dimer"/>
</dbReference>
<dbReference type="SUPFAM" id="SSF51905">
    <property type="entry name" value="FAD/NAD(P)-binding domain"/>
    <property type="match status" value="1"/>
</dbReference>
<dbReference type="FunFam" id="3.30.390.30:FF:000001">
    <property type="entry name" value="Dihydrolipoyl dehydrogenase"/>
    <property type="match status" value="1"/>
</dbReference>
<proteinExistence type="inferred from homology"/>
<keyword evidence="5" id="KW-0963">Cytoplasm</keyword>
<evidence type="ECO:0000256" key="7">
    <source>
        <dbReference type="ARBA" id="ARBA00022827"/>
    </source>
</evidence>
<evidence type="ECO:0000256" key="10">
    <source>
        <dbReference type="ARBA" id="ARBA00049187"/>
    </source>
</evidence>
<keyword evidence="9 12" id="KW-0520">NAD</keyword>
<comment type="miscellaneous">
    <text evidence="13">The active site is a redox-active disulfide bond.</text>
</comment>
<keyword evidence="6 13" id="KW-0285">Flavoprotein</keyword>
<dbReference type="InterPro" id="IPR006258">
    <property type="entry name" value="Lipoamide_DH"/>
</dbReference>
<dbReference type="InterPro" id="IPR023753">
    <property type="entry name" value="FAD/NAD-binding_dom"/>
</dbReference>
<dbReference type="NCBIfam" id="TIGR01350">
    <property type="entry name" value="lipoamide_DH"/>
    <property type="match status" value="1"/>
</dbReference>
<evidence type="ECO:0000256" key="12">
    <source>
        <dbReference type="PIRSR" id="PIRSR000350-3"/>
    </source>
</evidence>
<dbReference type="EMBL" id="JACCHS010000105">
    <property type="protein sequence ID" value="NYT47209.1"/>
    <property type="molecule type" value="Genomic_DNA"/>
</dbReference>
<evidence type="ECO:0000256" key="3">
    <source>
        <dbReference type="ARBA" id="ARBA00012608"/>
    </source>
</evidence>
<gene>
    <name evidence="16" type="primary">lpdA</name>
    <name evidence="16" type="ORF">H0A75_06160</name>
</gene>
<dbReference type="PRINTS" id="PR00368">
    <property type="entry name" value="FADPNR"/>
</dbReference>
<keyword evidence="7 12" id="KW-0274">FAD</keyword>
<comment type="similarity">
    <text evidence="2 13">Belongs to the class-I pyridine nucleotide-disulfide oxidoreductase family.</text>
</comment>
<evidence type="ECO:0000256" key="2">
    <source>
        <dbReference type="ARBA" id="ARBA00007532"/>
    </source>
</evidence>
<dbReference type="GO" id="GO:0004148">
    <property type="term" value="F:dihydrolipoyl dehydrogenase (NADH) activity"/>
    <property type="evidence" value="ECO:0007669"/>
    <property type="project" value="UniProtKB-EC"/>
</dbReference>
<dbReference type="Pfam" id="PF07992">
    <property type="entry name" value="Pyr_redox_2"/>
    <property type="match status" value="1"/>
</dbReference>
<dbReference type="SUPFAM" id="SSF55424">
    <property type="entry name" value="FAD/NAD-linked reductases, dimerisation (C-terminal) domain"/>
    <property type="match status" value="1"/>
</dbReference>
<evidence type="ECO:0000259" key="14">
    <source>
        <dbReference type="Pfam" id="PF02852"/>
    </source>
</evidence>
<keyword evidence="12" id="KW-0547">Nucleotide-binding</keyword>
<feature type="domain" description="Pyridine nucleotide-disulphide oxidoreductase dimerisation" evidence="14">
    <location>
        <begin position="364"/>
        <end position="471"/>
    </location>
</feature>
<evidence type="ECO:0000256" key="8">
    <source>
        <dbReference type="ARBA" id="ARBA00023002"/>
    </source>
</evidence>
<feature type="domain" description="FAD/NAD(P)-binding" evidence="15">
    <location>
        <begin position="8"/>
        <end position="345"/>
    </location>
</feature>
<keyword evidence="8 13" id="KW-0560">Oxidoreductase</keyword>
<feature type="binding site" evidence="12">
    <location>
        <position position="221"/>
    </location>
    <ligand>
        <name>NAD(+)</name>
        <dbReference type="ChEBI" id="CHEBI:57540"/>
    </ligand>
</feature>
<dbReference type="InterPro" id="IPR036188">
    <property type="entry name" value="FAD/NAD-bd_sf"/>
</dbReference>
<dbReference type="GO" id="GO:0005737">
    <property type="term" value="C:cytoplasm"/>
    <property type="evidence" value="ECO:0007669"/>
    <property type="project" value="UniProtKB-SubCell"/>
</dbReference>
<dbReference type="Proteomes" id="UP000537890">
    <property type="component" value="Unassembled WGS sequence"/>
</dbReference>
<accession>A0A7Z0MPA8</accession>
<organism evidence="16 17">
    <name type="scientific">Candidatus Methanofishera endochildressiae</name>
    <dbReference type="NCBI Taxonomy" id="2738884"/>
    <lineage>
        <taxon>Bacteria</taxon>
        <taxon>Pseudomonadati</taxon>
        <taxon>Pseudomonadota</taxon>
        <taxon>Gammaproteobacteria</taxon>
        <taxon>Candidatus Methanofishera</taxon>
    </lineage>
</organism>
<dbReference type="EC" id="1.8.1.4" evidence="3 13"/>
<evidence type="ECO:0000256" key="11">
    <source>
        <dbReference type="PIRSR" id="PIRSR000350-2"/>
    </source>
</evidence>
<feature type="binding site" evidence="12">
    <location>
        <position position="329"/>
    </location>
    <ligand>
        <name>FAD</name>
        <dbReference type="ChEBI" id="CHEBI:57692"/>
    </ligand>
</feature>
<evidence type="ECO:0000259" key="15">
    <source>
        <dbReference type="Pfam" id="PF07992"/>
    </source>
</evidence>
<name>A0A7Z0MPA8_9GAMM</name>
<feature type="active site" description="Proton acceptor" evidence="11">
    <location>
        <position position="462"/>
    </location>
</feature>
<dbReference type="Gene3D" id="3.50.50.60">
    <property type="entry name" value="FAD/NAD(P)-binding domain"/>
    <property type="match status" value="2"/>
</dbReference>
<dbReference type="InterPro" id="IPR050151">
    <property type="entry name" value="Class-I_Pyr_Nuc-Dis_Oxidored"/>
</dbReference>
<dbReference type="InterPro" id="IPR001100">
    <property type="entry name" value="Pyr_nuc-diS_OxRdtase"/>
</dbReference>
<comment type="caution">
    <text evidence="16">The sequence shown here is derived from an EMBL/GenBank/DDBJ whole genome shotgun (WGS) entry which is preliminary data.</text>
</comment>
<comment type="subcellular location">
    <subcellularLocation>
        <location evidence="1">Cytoplasm</location>
    </subcellularLocation>
</comment>
<dbReference type="GO" id="GO:0006103">
    <property type="term" value="P:2-oxoglutarate metabolic process"/>
    <property type="evidence" value="ECO:0007669"/>
    <property type="project" value="TreeGrafter"/>
</dbReference>
<dbReference type="PANTHER" id="PTHR22912">
    <property type="entry name" value="DISULFIDE OXIDOREDUCTASE"/>
    <property type="match status" value="1"/>
</dbReference>
<dbReference type="AlphaFoldDB" id="A0A7Z0MPA8"/>
<dbReference type="PRINTS" id="PR00411">
    <property type="entry name" value="PNDRDTASEI"/>
</dbReference>
<evidence type="ECO:0000256" key="13">
    <source>
        <dbReference type="RuleBase" id="RU003692"/>
    </source>
</evidence>
<feature type="binding site" evidence="12">
    <location>
        <position position="288"/>
    </location>
    <ligand>
        <name>NAD(+)</name>
        <dbReference type="ChEBI" id="CHEBI:57540"/>
    </ligand>
</feature>
<keyword evidence="13" id="KW-0676">Redox-active center</keyword>
<evidence type="ECO:0000256" key="1">
    <source>
        <dbReference type="ARBA" id="ARBA00004496"/>
    </source>
</evidence>
<comment type="cofactor">
    <cofactor evidence="12 13">
        <name>FAD</name>
        <dbReference type="ChEBI" id="CHEBI:57692"/>
    </cofactor>
    <text evidence="12 13">Binds 1 FAD per subunit.</text>
</comment>
<evidence type="ECO:0000256" key="5">
    <source>
        <dbReference type="ARBA" id="ARBA00022490"/>
    </source>
</evidence>
<evidence type="ECO:0000313" key="16">
    <source>
        <dbReference type="EMBL" id="NYT47209.1"/>
    </source>
</evidence>
<comment type="catalytic activity">
    <reaction evidence="10 13">
        <text>N(6)-[(R)-dihydrolipoyl]-L-lysyl-[protein] + NAD(+) = N(6)-[(R)-lipoyl]-L-lysyl-[protein] + NADH + H(+)</text>
        <dbReference type="Rhea" id="RHEA:15045"/>
        <dbReference type="Rhea" id="RHEA-COMP:10474"/>
        <dbReference type="Rhea" id="RHEA-COMP:10475"/>
        <dbReference type="ChEBI" id="CHEBI:15378"/>
        <dbReference type="ChEBI" id="CHEBI:57540"/>
        <dbReference type="ChEBI" id="CHEBI:57945"/>
        <dbReference type="ChEBI" id="CHEBI:83099"/>
        <dbReference type="ChEBI" id="CHEBI:83100"/>
        <dbReference type="EC" id="1.8.1.4"/>
    </reaction>
</comment>